<organism evidence="2 3">
    <name type="scientific">Azospirillum melinis</name>
    <dbReference type="NCBI Taxonomy" id="328839"/>
    <lineage>
        <taxon>Bacteria</taxon>
        <taxon>Pseudomonadati</taxon>
        <taxon>Pseudomonadota</taxon>
        <taxon>Alphaproteobacteria</taxon>
        <taxon>Rhodospirillales</taxon>
        <taxon>Azospirillaceae</taxon>
        <taxon>Azospirillum</taxon>
    </lineage>
</organism>
<dbReference type="PROSITE" id="PS50188">
    <property type="entry name" value="B302_SPRY"/>
    <property type="match status" value="1"/>
</dbReference>
<name>A0ABX2KJQ7_9PROT</name>
<gene>
    <name evidence="2" type="ORF">GBZ48_22395</name>
</gene>
<proteinExistence type="predicted"/>
<dbReference type="InterPro" id="IPR001870">
    <property type="entry name" value="B30.2/SPRY"/>
</dbReference>
<feature type="domain" description="B30.2/SPRY" evidence="1">
    <location>
        <begin position="51"/>
        <end position="237"/>
    </location>
</feature>
<dbReference type="InterPro" id="IPR013320">
    <property type="entry name" value="ConA-like_dom_sf"/>
</dbReference>
<dbReference type="EMBL" id="WHOS01000033">
    <property type="protein sequence ID" value="NUB02003.1"/>
    <property type="molecule type" value="Genomic_DNA"/>
</dbReference>
<dbReference type="Proteomes" id="UP000605086">
    <property type="component" value="Unassembled WGS sequence"/>
</dbReference>
<dbReference type="SMART" id="SM00449">
    <property type="entry name" value="SPRY"/>
    <property type="match status" value="1"/>
</dbReference>
<dbReference type="SUPFAM" id="SSF49899">
    <property type="entry name" value="Concanavalin A-like lectins/glucanases"/>
    <property type="match status" value="1"/>
</dbReference>
<dbReference type="InterPro" id="IPR043136">
    <property type="entry name" value="B30.2/SPRY_sf"/>
</dbReference>
<evidence type="ECO:0000313" key="3">
    <source>
        <dbReference type="Proteomes" id="UP000605086"/>
    </source>
</evidence>
<comment type="caution">
    <text evidence="2">The sequence shown here is derived from an EMBL/GenBank/DDBJ whole genome shotgun (WGS) entry which is preliminary data.</text>
</comment>
<reference evidence="2 3" key="1">
    <citation type="submission" date="2019-10" db="EMBL/GenBank/DDBJ databases">
        <title>Genome sequence of Azospirillum melinis.</title>
        <authorList>
            <person name="Ambrosini A."/>
            <person name="Sant'Anna F.H."/>
            <person name="Cassan F.D."/>
            <person name="Souza E.M."/>
            <person name="Passaglia L.M.P."/>
        </authorList>
    </citation>
    <scope>NUCLEOTIDE SEQUENCE [LARGE SCALE GENOMIC DNA]</scope>
    <source>
        <strain evidence="2 3">TMCY0552</strain>
    </source>
</reference>
<dbReference type="Pfam" id="PF00622">
    <property type="entry name" value="SPRY"/>
    <property type="match status" value="1"/>
</dbReference>
<dbReference type="InterPro" id="IPR003877">
    <property type="entry name" value="SPRY_dom"/>
</dbReference>
<keyword evidence="3" id="KW-1185">Reference proteome</keyword>
<protein>
    <recommendedName>
        <fullName evidence="1">B30.2/SPRY domain-containing protein</fullName>
    </recommendedName>
</protein>
<sequence length="249" mass="25028">MTMPSAAAAGNGAPLVLKNAGTGAVAIGVGGSDTVDGMAGASLAATQSVILNSDGVSRWHSVGAQSGFSSIGPWSPTAKSTTAILSNGNLAVTFATSSQWRAIRAVASIPSGKYYWEILCSSGSGGNLSVGIVDSTFTNFEQNPNSPAAYRSTGDKQKDGTGLTAYGSAWTAGDRLGIAFDTAPGSIWFRKNGVWQASGDPATGANPAYTGIAGTLYPSCGTFDASVFTGCFRAPDIAGSFPSGFSVLP</sequence>
<dbReference type="Gene3D" id="2.60.120.920">
    <property type="match status" value="1"/>
</dbReference>
<evidence type="ECO:0000259" key="1">
    <source>
        <dbReference type="PROSITE" id="PS50188"/>
    </source>
</evidence>
<evidence type="ECO:0000313" key="2">
    <source>
        <dbReference type="EMBL" id="NUB02003.1"/>
    </source>
</evidence>
<accession>A0ABX2KJQ7</accession>